<dbReference type="EMBL" id="QRAN01000013">
    <property type="protein sequence ID" value="RLQ21363.1"/>
    <property type="molecule type" value="Genomic_DNA"/>
</dbReference>
<dbReference type="PANTHER" id="PTHR47894">
    <property type="entry name" value="HTH-TYPE TRANSCRIPTIONAL REGULATOR GADX"/>
    <property type="match status" value="1"/>
</dbReference>
<dbReference type="Pfam" id="PF12625">
    <property type="entry name" value="Arabinose_bd"/>
    <property type="match status" value="1"/>
</dbReference>
<sequence>MVELIENELQAEGIPSPPGARARTSSGFYQWYLAALQLLESRAAGAEANPPMDRQAVEIMCRTALTAGFLAEAMQLIVNFSKIHSGAGHLSLNRSGERCRFTLDARRRQRTTLASLVDISGLFAFKQLFQWLTGGRAAATRVGIGAISRADLLPFIRLFDAPVLAEGQVTYLEYDCSQLDLPVVARKGEFSGFFAYFPCAVFETANASPARQTAALISAAVQQAQAVPNQPQVAASLGYPLSTFRRRLAEEGTSFREVRDRCLREAAEDLLQRRISVAQTALQLGFQDSDSFRKAFRRWTGKTPSAWCRGTESAAGD</sequence>
<keyword evidence="3" id="KW-0804">Transcription</keyword>
<evidence type="ECO:0000256" key="1">
    <source>
        <dbReference type="ARBA" id="ARBA00023015"/>
    </source>
</evidence>
<dbReference type="Proteomes" id="UP000265509">
    <property type="component" value="Unassembled WGS sequence"/>
</dbReference>
<keyword evidence="2" id="KW-0238">DNA-binding</keyword>
<dbReference type="GO" id="GO:0005829">
    <property type="term" value="C:cytosol"/>
    <property type="evidence" value="ECO:0007669"/>
    <property type="project" value="TreeGrafter"/>
</dbReference>
<dbReference type="AlphaFoldDB" id="A0A3L7DZ02"/>
<dbReference type="InterPro" id="IPR018060">
    <property type="entry name" value="HTH_AraC"/>
</dbReference>
<dbReference type="Gene3D" id="1.10.10.60">
    <property type="entry name" value="Homeodomain-like"/>
    <property type="match status" value="1"/>
</dbReference>
<dbReference type="Pfam" id="PF12833">
    <property type="entry name" value="HTH_18"/>
    <property type="match status" value="1"/>
</dbReference>
<gene>
    <name evidence="5" type="ORF">DWB85_12585</name>
</gene>
<dbReference type="GO" id="GO:0003700">
    <property type="term" value="F:DNA-binding transcription factor activity"/>
    <property type="evidence" value="ECO:0007669"/>
    <property type="project" value="InterPro"/>
</dbReference>
<dbReference type="GO" id="GO:0000976">
    <property type="term" value="F:transcription cis-regulatory region binding"/>
    <property type="evidence" value="ECO:0007669"/>
    <property type="project" value="TreeGrafter"/>
</dbReference>
<dbReference type="PANTHER" id="PTHR47894:SF1">
    <property type="entry name" value="HTH-TYPE TRANSCRIPTIONAL REGULATOR VQSM"/>
    <property type="match status" value="1"/>
</dbReference>
<accession>A0A3L7DZ02</accession>
<reference evidence="5 6" key="1">
    <citation type="submission" date="2018-07" db="EMBL/GenBank/DDBJ databases">
        <title>Halioglobus sp. genome submission.</title>
        <authorList>
            <person name="Ye M.-Q."/>
            <person name="Du Z.-J."/>
        </authorList>
    </citation>
    <scope>NUCLEOTIDE SEQUENCE [LARGE SCALE GENOMIC DNA]</scope>
    <source>
        <strain evidence="5 6">U0301</strain>
    </source>
</reference>
<dbReference type="SMART" id="SM00342">
    <property type="entry name" value="HTH_ARAC"/>
    <property type="match status" value="1"/>
</dbReference>
<dbReference type="SUPFAM" id="SSF46689">
    <property type="entry name" value="Homeodomain-like"/>
    <property type="match status" value="1"/>
</dbReference>
<feature type="domain" description="HTH araC/xylS-type" evidence="4">
    <location>
        <begin position="211"/>
        <end position="310"/>
    </location>
</feature>
<evidence type="ECO:0000313" key="5">
    <source>
        <dbReference type="EMBL" id="RLQ21363.1"/>
    </source>
</evidence>
<keyword evidence="6" id="KW-1185">Reference proteome</keyword>
<dbReference type="InterPro" id="IPR009057">
    <property type="entry name" value="Homeodomain-like_sf"/>
</dbReference>
<evidence type="ECO:0000259" key="4">
    <source>
        <dbReference type="PROSITE" id="PS01124"/>
    </source>
</evidence>
<organism evidence="5 6">
    <name type="scientific">Seongchinamella sediminis</name>
    <dbReference type="NCBI Taxonomy" id="2283635"/>
    <lineage>
        <taxon>Bacteria</taxon>
        <taxon>Pseudomonadati</taxon>
        <taxon>Pseudomonadota</taxon>
        <taxon>Gammaproteobacteria</taxon>
        <taxon>Cellvibrionales</taxon>
        <taxon>Halieaceae</taxon>
        <taxon>Seongchinamella</taxon>
    </lineage>
</organism>
<dbReference type="InterPro" id="IPR032687">
    <property type="entry name" value="AraC-type_N"/>
</dbReference>
<evidence type="ECO:0000256" key="3">
    <source>
        <dbReference type="ARBA" id="ARBA00023163"/>
    </source>
</evidence>
<protein>
    <submittedName>
        <fullName evidence="5">Helix-turn-helix domain-containing protein</fullName>
    </submittedName>
</protein>
<evidence type="ECO:0000256" key="2">
    <source>
        <dbReference type="ARBA" id="ARBA00023125"/>
    </source>
</evidence>
<comment type="caution">
    <text evidence="5">The sequence shown here is derived from an EMBL/GenBank/DDBJ whole genome shotgun (WGS) entry which is preliminary data.</text>
</comment>
<evidence type="ECO:0000313" key="6">
    <source>
        <dbReference type="Proteomes" id="UP000265509"/>
    </source>
</evidence>
<dbReference type="PROSITE" id="PS01124">
    <property type="entry name" value="HTH_ARAC_FAMILY_2"/>
    <property type="match status" value="1"/>
</dbReference>
<proteinExistence type="predicted"/>
<keyword evidence="1" id="KW-0805">Transcription regulation</keyword>
<name>A0A3L7DZ02_9GAMM</name>